<evidence type="ECO:0000313" key="4">
    <source>
        <dbReference type="EMBL" id="SES38413.1"/>
    </source>
</evidence>
<sequence length="352" mass="37033">MSPLTAAFTAVLDRFLHRPIEGLDLEQIRAGRGRTYPEHPPFTWVTGPVDRSVGITYGTAPARDGYDVPLRIYRPRAVRDADTDVPVLLFFHGGGWVQGNVVMYDPLCVHLAAQVRAVVVSVDYRLAPEHPAPTPAHDCIDATAWVAANGKVLRADTSRLAVCGDSAGGNLAAVVALAARDAGGPLLRHQALIYPGLDQTLSSPSIEENAEAPVLTRANILAFQRHYLPEGADRRDPMLSPLFGDLRGLPPALVQTADLDPLRDDGLRFAAALRKAGVAARATNYVRVPHGFASFPGVVPVGAQHRAELVQELRTHLYAAGGGGAVTGASNGAATRTGGGAHTGADGSPLSG</sequence>
<evidence type="ECO:0000259" key="3">
    <source>
        <dbReference type="Pfam" id="PF07859"/>
    </source>
</evidence>
<organism evidence="4 5">
    <name type="scientific">Pedococcus cremeus</name>
    <dbReference type="NCBI Taxonomy" id="587636"/>
    <lineage>
        <taxon>Bacteria</taxon>
        <taxon>Bacillati</taxon>
        <taxon>Actinomycetota</taxon>
        <taxon>Actinomycetes</taxon>
        <taxon>Micrococcales</taxon>
        <taxon>Intrasporangiaceae</taxon>
        <taxon>Pedococcus</taxon>
    </lineage>
</organism>
<dbReference type="InterPro" id="IPR050300">
    <property type="entry name" value="GDXG_lipolytic_enzyme"/>
</dbReference>
<dbReference type="GO" id="GO:0016787">
    <property type="term" value="F:hydrolase activity"/>
    <property type="evidence" value="ECO:0007669"/>
    <property type="project" value="UniProtKB-KW"/>
</dbReference>
<dbReference type="Gene3D" id="3.40.50.1820">
    <property type="entry name" value="alpha/beta hydrolase"/>
    <property type="match status" value="1"/>
</dbReference>
<feature type="domain" description="Alpha/beta hydrolase fold-3" evidence="3">
    <location>
        <begin position="88"/>
        <end position="293"/>
    </location>
</feature>
<dbReference type="PANTHER" id="PTHR48081:SF8">
    <property type="entry name" value="ALPHA_BETA HYDROLASE FOLD-3 DOMAIN-CONTAINING PROTEIN-RELATED"/>
    <property type="match status" value="1"/>
</dbReference>
<dbReference type="InterPro" id="IPR013094">
    <property type="entry name" value="AB_hydrolase_3"/>
</dbReference>
<keyword evidence="5" id="KW-1185">Reference proteome</keyword>
<evidence type="ECO:0000256" key="2">
    <source>
        <dbReference type="SAM" id="MobiDB-lite"/>
    </source>
</evidence>
<dbReference type="InterPro" id="IPR029058">
    <property type="entry name" value="AB_hydrolase_fold"/>
</dbReference>
<dbReference type="SUPFAM" id="SSF53474">
    <property type="entry name" value="alpha/beta-Hydrolases"/>
    <property type="match status" value="1"/>
</dbReference>
<evidence type="ECO:0000256" key="1">
    <source>
        <dbReference type="ARBA" id="ARBA00022801"/>
    </source>
</evidence>
<dbReference type="PANTHER" id="PTHR48081">
    <property type="entry name" value="AB HYDROLASE SUPERFAMILY PROTEIN C4A8.06C"/>
    <property type="match status" value="1"/>
</dbReference>
<name>A0A1H9WYC7_9MICO</name>
<evidence type="ECO:0000313" key="5">
    <source>
        <dbReference type="Proteomes" id="UP000199019"/>
    </source>
</evidence>
<keyword evidence="1" id="KW-0378">Hydrolase</keyword>
<gene>
    <name evidence="4" type="ORF">SAMN05216199_3172</name>
</gene>
<reference evidence="5" key="1">
    <citation type="submission" date="2016-10" db="EMBL/GenBank/DDBJ databases">
        <authorList>
            <person name="Varghese N."/>
            <person name="Submissions S."/>
        </authorList>
    </citation>
    <scope>NUCLEOTIDE SEQUENCE [LARGE SCALE GENOMIC DNA]</scope>
    <source>
        <strain evidence="5">CGMCC 1.6963</strain>
    </source>
</reference>
<feature type="compositionally biased region" description="Low complexity" evidence="2">
    <location>
        <begin position="343"/>
        <end position="352"/>
    </location>
</feature>
<accession>A0A1H9WYC7</accession>
<feature type="region of interest" description="Disordered" evidence="2">
    <location>
        <begin position="330"/>
        <end position="352"/>
    </location>
</feature>
<dbReference type="Pfam" id="PF07859">
    <property type="entry name" value="Abhydrolase_3"/>
    <property type="match status" value="1"/>
</dbReference>
<dbReference type="EMBL" id="FOHB01000006">
    <property type="protein sequence ID" value="SES38413.1"/>
    <property type="molecule type" value="Genomic_DNA"/>
</dbReference>
<dbReference type="AlphaFoldDB" id="A0A1H9WYC7"/>
<dbReference type="Proteomes" id="UP000199019">
    <property type="component" value="Unassembled WGS sequence"/>
</dbReference>
<dbReference type="OrthoDB" id="9803828at2"/>
<proteinExistence type="predicted"/>
<dbReference type="STRING" id="587636.SAMN05216199_3172"/>
<protein>
    <submittedName>
        <fullName evidence="4">Acetyl esterase</fullName>
    </submittedName>
</protein>